<dbReference type="SUPFAM" id="SSF56059">
    <property type="entry name" value="Glutathione synthetase ATP-binding domain-like"/>
    <property type="match status" value="1"/>
</dbReference>
<comment type="caution">
    <text evidence="1">The sequence shown here is derived from an EMBL/GenBank/DDBJ whole genome shotgun (WGS) entry which is preliminary data.</text>
</comment>
<sequence length="354" mass="41743">MILEQILELSIIRNLMMNLNNISTRYVNGWTIYKAIISLGKDGNKAKKWLFFTEENSLMEAMNNKNNEYFYKPKICEGLIDDKLAFHDFIISINEKPVPSYKIDEDYHEYPVYLKAKHSWRNGIKVPRGWVCYNLEELYLRIEKIREEGWDKEYFFLQKFLDYPVHNNISVSGYFDYLKPERNLSLVTRKTVGSSDRIAGGVIVESILDPQSLVQRTYSILSNLQYDGSFEMEYYLDESQGIYYVLELNPRFWMQHGIFFKFFDNGLIKRYLNLDTCEDRNQAYSKYNSIAWVDTIGMIVSCLKGNFQPLAKYIHLINNQVPIFLAPDIITACKFVLKRASNEVLKTKFNEDLF</sequence>
<organism evidence="1 2">
    <name type="scientific">Anabaena lutea FACHB-196</name>
    <dbReference type="NCBI Taxonomy" id="2692881"/>
    <lineage>
        <taxon>Bacteria</taxon>
        <taxon>Bacillati</taxon>
        <taxon>Cyanobacteriota</taxon>
        <taxon>Cyanophyceae</taxon>
        <taxon>Nostocales</taxon>
        <taxon>Nostocaceae</taxon>
        <taxon>Anabaena</taxon>
    </lineage>
</organism>
<evidence type="ECO:0008006" key="3">
    <source>
        <dbReference type="Google" id="ProtNLM"/>
    </source>
</evidence>
<reference evidence="1 2" key="1">
    <citation type="journal article" date="2020" name="ISME J.">
        <title>Comparative genomics reveals insights into cyanobacterial evolution and habitat adaptation.</title>
        <authorList>
            <person name="Chen M.Y."/>
            <person name="Teng W.K."/>
            <person name="Zhao L."/>
            <person name="Hu C.X."/>
            <person name="Zhou Y.K."/>
            <person name="Han B.P."/>
            <person name="Song L.R."/>
            <person name="Shu W.S."/>
        </authorList>
    </citation>
    <scope>NUCLEOTIDE SEQUENCE [LARGE SCALE GENOMIC DNA]</scope>
    <source>
        <strain evidence="1 2">FACHB-196</strain>
    </source>
</reference>
<dbReference type="Gene3D" id="3.30.470.20">
    <property type="entry name" value="ATP-grasp fold, B domain"/>
    <property type="match status" value="1"/>
</dbReference>
<keyword evidence="2" id="KW-1185">Reference proteome</keyword>
<dbReference type="Proteomes" id="UP000640531">
    <property type="component" value="Unassembled WGS sequence"/>
</dbReference>
<dbReference type="RefSeq" id="WP_190716143.1">
    <property type="nucleotide sequence ID" value="NZ_JACJST010000014.1"/>
</dbReference>
<evidence type="ECO:0000313" key="1">
    <source>
        <dbReference type="EMBL" id="MBD2569390.1"/>
    </source>
</evidence>
<evidence type="ECO:0000313" key="2">
    <source>
        <dbReference type="Proteomes" id="UP000640531"/>
    </source>
</evidence>
<proteinExistence type="predicted"/>
<name>A0ABR8FGN2_9NOST</name>
<accession>A0ABR8FGN2</accession>
<dbReference type="EMBL" id="JACJST010000014">
    <property type="protein sequence ID" value="MBD2569390.1"/>
    <property type="molecule type" value="Genomic_DNA"/>
</dbReference>
<gene>
    <name evidence="1" type="ORF">H6G59_16095</name>
</gene>
<protein>
    <recommendedName>
        <fullName evidence="3">ATP-grasp domain-containing protein</fullName>
    </recommendedName>
</protein>